<dbReference type="GO" id="GO:0030705">
    <property type="term" value="P:cytoskeleton-dependent intracellular transport"/>
    <property type="evidence" value="ECO:0007669"/>
    <property type="project" value="InterPro"/>
</dbReference>
<feature type="domain" description="Calponin-homology (CH)" evidence="14">
    <location>
        <begin position="6"/>
        <end position="123"/>
    </location>
</feature>
<dbReference type="GO" id="GO:0005813">
    <property type="term" value="C:centrosome"/>
    <property type="evidence" value="ECO:0007669"/>
    <property type="project" value="TreeGrafter"/>
</dbReference>
<dbReference type="PROSITE" id="PS50021">
    <property type="entry name" value="CH"/>
    <property type="match status" value="1"/>
</dbReference>
<sequence>MDIEKEALFDSLLHWICSLDIPSGQPTEESLVTGRSIAEALHIIDRGFFDEAWLEKIPSYDATSNWRVKANNLRKIHTKLVDFYEEVLHRPLPADWQPDVSLIAEHSHKGALSHMLQLVLGAAVFGPLKNEFVQGILSLDESIQTSIMMAVRELSVRAPEPPSVPDARNQVNDQSPRDREELDRLREECTELRRRCYNLDQQVAVLQEEKQTQVTENQKLSERLNRLGDDSFGLDDPDSPASQRVKQLTQQVDRLSEDLYRTEAEKEDFKHQNEALLSEVNELKLRVEELAPLESEYRQMKDEADELRSKAAEAKKIETTLETYRNKIKEHADLKIELKVLQDKNANYMKSVIDLEEEQRKNATLKTQVEAYKRSTLELETKLGAEIKRADKYEYDVKRLTEKLEASNCERERLLGEREQWKELAAEHNAYHENNGNDSSNEDMLGMPGMATDSLAVSMTPSELKERLLRLQTENDMLRERSSKSDEVELLQEQLETTRSRKAELETEVRLAHQKTLELEARIEDLQAEAERGLGGADARLAAKHQEAEELKVRIEQLGQQLIDANKHINERESAQGDSTAVLEAKDSELRAAQAKLKTYMEKARTVIVSLEEQSKVMDGGTELSRHEFDSLRREIEMKDKRIQRLEEGLEKNRIMQEQEQRLITTAFYGMGMQVHKNSVDQKGSAVKSFLTKQREIVTPRPQPQTQAGTALR</sequence>
<dbReference type="WBParaSite" id="PSAMB.scaffold5695size11081.g27116.t1">
    <property type="protein sequence ID" value="PSAMB.scaffold5695size11081.g27116.t1"/>
    <property type="gene ID" value="PSAMB.scaffold5695size11081.g27116"/>
</dbReference>
<dbReference type="PANTHER" id="PTHR18947:SF39">
    <property type="entry name" value="PROTEIN HOOK"/>
    <property type="match status" value="1"/>
</dbReference>
<evidence type="ECO:0000256" key="3">
    <source>
        <dbReference type="ARBA" id="ARBA00006946"/>
    </source>
</evidence>
<dbReference type="Pfam" id="PF19047">
    <property type="entry name" value="HOOK_N"/>
    <property type="match status" value="1"/>
</dbReference>
<feature type="region of interest" description="Disordered" evidence="13">
    <location>
        <begin position="157"/>
        <end position="181"/>
    </location>
</feature>
<evidence type="ECO:0000256" key="2">
    <source>
        <dbReference type="ARBA" id="ARBA00004245"/>
    </source>
</evidence>
<keyword evidence="8" id="KW-0493">Microtubule</keyword>
<accession>A0A914WY31</accession>
<keyword evidence="10 12" id="KW-0175">Coiled coil</keyword>
<comment type="subunit">
    <text evidence="4">Homodimer. Interacts with microtubules via its N-terminus.</text>
</comment>
<feature type="region of interest" description="Disordered" evidence="13">
    <location>
        <begin position="213"/>
        <end position="244"/>
    </location>
</feature>
<evidence type="ECO:0000256" key="4">
    <source>
        <dbReference type="ARBA" id="ARBA00011241"/>
    </source>
</evidence>
<dbReference type="InterPro" id="IPR008636">
    <property type="entry name" value="Hook_C"/>
</dbReference>
<comment type="similarity">
    <text evidence="3">Belongs to the hook family.</text>
</comment>
<evidence type="ECO:0000256" key="11">
    <source>
        <dbReference type="ARBA" id="ARBA00023212"/>
    </source>
</evidence>
<organism evidence="15 16">
    <name type="scientific">Plectus sambesii</name>
    <dbReference type="NCBI Taxonomy" id="2011161"/>
    <lineage>
        <taxon>Eukaryota</taxon>
        <taxon>Metazoa</taxon>
        <taxon>Ecdysozoa</taxon>
        <taxon>Nematoda</taxon>
        <taxon>Chromadorea</taxon>
        <taxon>Plectida</taxon>
        <taxon>Plectina</taxon>
        <taxon>Plectoidea</taxon>
        <taxon>Plectidae</taxon>
        <taxon>Plectus</taxon>
    </lineage>
</organism>
<keyword evidence="9" id="KW-0967">Endosome</keyword>
<evidence type="ECO:0000313" key="15">
    <source>
        <dbReference type="Proteomes" id="UP000887566"/>
    </source>
</evidence>
<dbReference type="GO" id="GO:0005874">
    <property type="term" value="C:microtubule"/>
    <property type="evidence" value="ECO:0007669"/>
    <property type="project" value="UniProtKB-KW"/>
</dbReference>
<protein>
    <recommendedName>
        <fullName evidence="5">Protein hook</fullName>
    </recommendedName>
</protein>
<evidence type="ECO:0000256" key="5">
    <source>
        <dbReference type="ARBA" id="ARBA00018971"/>
    </source>
</evidence>
<name>A0A914WY31_9BILA</name>
<dbReference type="Gene3D" id="1.10.418.10">
    <property type="entry name" value="Calponin-like domain"/>
    <property type="match status" value="1"/>
</dbReference>
<dbReference type="GO" id="GO:0006897">
    <property type="term" value="P:endocytosis"/>
    <property type="evidence" value="ECO:0007669"/>
    <property type="project" value="UniProtKB-KW"/>
</dbReference>
<dbReference type="GO" id="GO:0008017">
    <property type="term" value="F:microtubule binding"/>
    <property type="evidence" value="ECO:0007669"/>
    <property type="project" value="InterPro"/>
</dbReference>
<dbReference type="InterPro" id="IPR001715">
    <property type="entry name" value="CH_dom"/>
</dbReference>
<reference evidence="16" key="1">
    <citation type="submission" date="2022-11" db="UniProtKB">
        <authorList>
            <consortium name="WormBaseParasite"/>
        </authorList>
    </citation>
    <scope>IDENTIFICATION</scope>
</reference>
<evidence type="ECO:0000256" key="9">
    <source>
        <dbReference type="ARBA" id="ARBA00022753"/>
    </source>
</evidence>
<keyword evidence="15" id="KW-1185">Reference proteome</keyword>
<keyword evidence="6" id="KW-0963">Cytoplasm</keyword>
<evidence type="ECO:0000259" key="14">
    <source>
        <dbReference type="PROSITE" id="PS50021"/>
    </source>
</evidence>
<evidence type="ECO:0000256" key="6">
    <source>
        <dbReference type="ARBA" id="ARBA00022490"/>
    </source>
</evidence>
<evidence type="ECO:0000256" key="12">
    <source>
        <dbReference type="SAM" id="Coils"/>
    </source>
</evidence>
<dbReference type="Gene3D" id="1.20.5.340">
    <property type="match status" value="1"/>
</dbReference>
<dbReference type="GO" id="GO:0031122">
    <property type="term" value="P:cytoplasmic microtubule organization"/>
    <property type="evidence" value="ECO:0007669"/>
    <property type="project" value="InterPro"/>
</dbReference>
<keyword evidence="7" id="KW-0254">Endocytosis</keyword>
<evidence type="ECO:0000256" key="7">
    <source>
        <dbReference type="ARBA" id="ARBA00022583"/>
    </source>
</evidence>
<dbReference type="AlphaFoldDB" id="A0A914WY31"/>
<dbReference type="GO" id="GO:0051959">
    <property type="term" value="F:dynein light intermediate chain binding"/>
    <property type="evidence" value="ECO:0007669"/>
    <property type="project" value="TreeGrafter"/>
</dbReference>
<feature type="compositionally biased region" description="Basic and acidic residues" evidence="13">
    <location>
        <begin position="219"/>
        <end position="229"/>
    </location>
</feature>
<evidence type="ECO:0000256" key="1">
    <source>
        <dbReference type="ARBA" id="ARBA00004177"/>
    </source>
</evidence>
<dbReference type="GO" id="GO:0005768">
    <property type="term" value="C:endosome"/>
    <property type="evidence" value="ECO:0007669"/>
    <property type="project" value="UniProtKB-SubCell"/>
</dbReference>
<dbReference type="InterPro" id="IPR043936">
    <property type="entry name" value="HOOK_N"/>
</dbReference>
<dbReference type="PANTHER" id="PTHR18947">
    <property type="entry name" value="HOOK PROTEINS"/>
    <property type="match status" value="1"/>
</dbReference>
<keyword evidence="11" id="KW-0206">Cytoskeleton</keyword>
<dbReference type="Proteomes" id="UP000887566">
    <property type="component" value="Unplaced"/>
</dbReference>
<dbReference type="InterPro" id="IPR036872">
    <property type="entry name" value="CH_dom_sf"/>
</dbReference>
<proteinExistence type="inferred from homology"/>
<dbReference type="FunFam" id="1.10.418.10:FF:000024">
    <property type="entry name" value="Hook homolog 3 (Drosophila)"/>
    <property type="match status" value="1"/>
</dbReference>
<evidence type="ECO:0000313" key="16">
    <source>
        <dbReference type="WBParaSite" id="PSAMB.scaffold5695size11081.g27116.t1"/>
    </source>
</evidence>
<dbReference type="SUPFAM" id="SSF116907">
    <property type="entry name" value="Hook domain"/>
    <property type="match status" value="1"/>
</dbReference>
<dbReference type="Pfam" id="PF05622">
    <property type="entry name" value="HOOK"/>
    <property type="match status" value="1"/>
</dbReference>
<evidence type="ECO:0000256" key="8">
    <source>
        <dbReference type="ARBA" id="ARBA00022701"/>
    </source>
</evidence>
<comment type="subcellular location">
    <subcellularLocation>
        <location evidence="2">Cytoplasm</location>
        <location evidence="2">Cytoskeleton</location>
    </subcellularLocation>
    <subcellularLocation>
        <location evidence="1">Endosome</location>
    </subcellularLocation>
</comment>
<evidence type="ECO:0000256" key="10">
    <source>
        <dbReference type="ARBA" id="ARBA00023054"/>
    </source>
</evidence>
<evidence type="ECO:0000256" key="13">
    <source>
        <dbReference type="SAM" id="MobiDB-lite"/>
    </source>
</evidence>
<feature type="coiled-coil region" evidence="12">
    <location>
        <begin position="481"/>
        <end position="603"/>
    </location>
</feature>